<dbReference type="SUPFAM" id="SSF51905">
    <property type="entry name" value="FAD/NAD(P)-binding domain"/>
    <property type="match status" value="1"/>
</dbReference>
<accession>A0ABT6RL65</accession>
<comment type="caution">
    <text evidence="3">The sequence shown here is derived from an EMBL/GenBank/DDBJ whole genome shotgun (WGS) entry which is preliminary data.</text>
</comment>
<evidence type="ECO:0000259" key="2">
    <source>
        <dbReference type="Pfam" id="PF01494"/>
    </source>
</evidence>
<dbReference type="Proteomes" id="UP001224661">
    <property type="component" value="Unassembled WGS sequence"/>
</dbReference>
<dbReference type="InterPro" id="IPR036188">
    <property type="entry name" value="FAD/NAD-bd_sf"/>
</dbReference>
<dbReference type="PRINTS" id="PR00420">
    <property type="entry name" value="RNGMNOXGNASE"/>
</dbReference>
<reference evidence="3 4" key="1">
    <citation type="submission" date="2023-05" db="EMBL/GenBank/DDBJ databases">
        <title>Draft genome sequence of Streptomyces sp. B-S-A8 isolated from a cave soil in Thailand.</title>
        <authorList>
            <person name="Chamroensaksri N."/>
            <person name="Muangham S."/>
        </authorList>
    </citation>
    <scope>NUCLEOTIDE SEQUENCE [LARGE SCALE GENOMIC DNA]</scope>
    <source>
        <strain evidence="3 4">B-S-A8</strain>
    </source>
</reference>
<name>A0ABT6RL65_9ACTN</name>
<proteinExistence type="predicted"/>
<feature type="domain" description="FAD-binding" evidence="2">
    <location>
        <begin position="6"/>
        <end position="354"/>
    </location>
</feature>
<evidence type="ECO:0000313" key="3">
    <source>
        <dbReference type="EMBL" id="MDI3385173.1"/>
    </source>
</evidence>
<dbReference type="InterPro" id="IPR002938">
    <property type="entry name" value="FAD-bd"/>
</dbReference>
<dbReference type="NCBIfam" id="NF004833">
    <property type="entry name" value="PRK06185.1-1"/>
    <property type="match status" value="1"/>
</dbReference>
<dbReference type="Pfam" id="PF01494">
    <property type="entry name" value="FAD_binding_3"/>
    <property type="match status" value="1"/>
</dbReference>
<protein>
    <submittedName>
        <fullName evidence="3">FAD-dependent oxidoreductase</fullName>
    </submittedName>
</protein>
<dbReference type="PANTHER" id="PTHR43476:SF5">
    <property type="entry name" value="FAD-DEPENDENT MONOOXYGENASE"/>
    <property type="match status" value="1"/>
</dbReference>
<dbReference type="Gene3D" id="3.50.50.60">
    <property type="entry name" value="FAD/NAD(P)-binding domain"/>
    <property type="match status" value="2"/>
</dbReference>
<dbReference type="InterPro" id="IPR050631">
    <property type="entry name" value="PheA/TfdB_FAD_monoxygenase"/>
</dbReference>
<gene>
    <name evidence="3" type="ORF">QIS99_02910</name>
</gene>
<dbReference type="RefSeq" id="WP_282510069.1">
    <property type="nucleotide sequence ID" value="NZ_JASCIR010000002.1"/>
</dbReference>
<evidence type="ECO:0000256" key="1">
    <source>
        <dbReference type="ARBA" id="ARBA00023002"/>
    </source>
</evidence>
<keyword evidence="1" id="KW-0560">Oxidoreductase</keyword>
<organism evidence="3 4">
    <name type="scientific">Streptomyces solicavernae</name>
    <dbReference type="NCBI Taxonomy" id="3043614"/>
    <lineage>
        <taxon>Bacteria</taxon>
        <taxon>Bacillati</taxon>
        <taxon>Actinomycetota</taxon>
        <taxon>Actinomycetes</taxon>
        <taxon>Kitasatosporales</taxon>
        <taxon>Streptomycetaceae</taxon>
        <taxon>Streptomyces</taxon>
    </lineage>
</organism>
<sequence>MTLERTTCCVVGGGPAGLMLGLLLARAGVDVTVLEKHRDFLRDFRGDTVHPSTLRLLDELGLGARFARLPAHRLEEMRIRVGATTVTMADFRRMPGRTRHKYLAMVPQWDFLDLLAEAAAAEPAFTLRRSTAVTGLVTDSTGRVTGVRLTDERGAPGTLAADLVVGCDGRRSAVAAAAGLRQRNFPVPMDVWQVRVPAPGADAAHRGRVFGHFGSGQVAVTMDRGDYFQTSYLIAKGTDAARRRQDVAALRARLGQLFDWGPEFTDAIRSWDDVKLLDVTMGRLPRWYADGLLCIGDAAHTMSPVGGVGVNLAVQDAVAAARLLAGPLRRGRVAEADLARVQKRRALPAAVTQKSQLAEHDLLIRPALDGTLDHRPLPLPLRALRRSPLLQGIAAYGGGMGVRPERAPEFARRTVS</sequence>
<keyword evidence="4" id="KW-1185">Reference proteome</keyword>
<dbReference type="EMBL" id="JASCIR010000002">
    <property type="protein sequence ID" value="MDI3385173.1"/>
    <property type="molecule type" value="Genomic_DNA"/>
</dbReference>
<evidence type="ECO:0000313" key="4">
    <source>
        <dbReference type="Proteomes" id="UP001224661"/>
    </source>
</evidence>
<dbReference type="PANTHER" id="PTHR43476">
    <property type="entry name" value="3-(3-HYDROXY-PHENYL)PROPIONATE/3-HYDROXYCINNAMIC ACID HYDROXYLASE"/>
    <property type="match status" value="1"/>
</dbReference>